<dbReference type="PANTHER" id="PTHR31044">
    <property type="entry name" value="BETA-1,3 GLUCANASE"/>
    <property type="match status" value="1"/>
</dbReference>
<evidence type="ECO:0000256" key="1">
    <source>
        <dbReference type="ARBA" id="ARBA00022729"/>
    </source>
</evidence>
<evidence type="ECO:0000313" key="4">
    <source>
        <dbReference type="Proteomes" id="UP000030748"/>
    </source>
</evidence>
<dbReference type="PANTHER" id="PTHR31044:SF52">
    <property type="entry name" value="OS01G0631500 PROTEIN"/>
    <property type="match status" value="1"/>
</dbReference>
<name>A0A022QSN3_ERYGU</name>
<accession>A0A022QSN3</accession>
<evidence type="ECO:0000259" key="2">
    <source>
        <dbReference type="SMART" id="SM00768"/>
    </source>
</evidence>
<evidence type="ECO:0000313" key="3">
    <source>
        <dbReference type="EMBL" id="EYU31752.1"/>
    </source>
</evidence>
<dbReference type="Proteomes" id="UP000030748">
    <property type="component" value="Unassembled WGS sequence"/>
</dbReference>
<keyword evidence="1" id="KW-0732">Signal</keyword>
<protein>
    <recommendedName>
        <fullName evidence="2">X8 domain-containing protein</fullName>
    </recommendedName>
</protein>
<dbReference type="SMART" id="SM00768">
    <property type="entry name" value="X8"/>
    <property type="match status" value="1"/>
</dbReference>
<dbReference type="Pfam" id="PF07983">
    <property type="entry name" value="X8"/>
    <property type="match status" value="1"/>
</dbReference>
<dbReference type="AlphaFoldDB" id="A0A022QSN3"/>
<dbReference type="InterPro" id="IPR012946">
    <property type="entry name" value="X8"/>
</dbReference>
<dbReference type="InterPro" id="IPR044788">
    <property type="entry name" value="X8_dom_prot"/>
</dbReference>
<dbReference type="STRING" id="4155.A0A022QSN3"/>
<organism evidence="3 4">
    <name type="scientific">Erythranthe guttata</name>
    <name type="common">Yellow monkey flower</name>
    <name type="synonym">Mimulus guttatus</name>
    <dbReference type="NCBI Taxonomy" id="4155"/>
    <lineage>
        <taxon>Eukaryota</taxon>
        <taxon>Viridiplantae</taxon>
        <taxon>Streptophyta</taxon>
        <taxon>Embryophyta</taxon>
        <taxon>Tracheophyta</taxon>
        <taxon>Spermatophyta</taxon>
        <taxon>Magnoliopsida</taxon>
        <taxon>eudicotyledons</taxon>
        <taxon>Gunneridae</taxon>
        <taxon>Pentapetalae</taxon>
        <taxon>asterids</taxon>
        <taxon>lamiids</taxon>
        <taxon>Lamiales</taxon>
        <taxon>Phrymaceae</taxon>
        <taxon>Erythranthe</taxon>
    </lineage>
</organism>
<dbReference type="GO" id="GO:0009506">
    <property type="term" value="C:plasmodesma"/>
    <property type="evidence" value="ECO:0007669"/>
    <property type="project" value="UniProtKB-ARBA"/>
</dbReference>
<proteinExistence type="predicted"/>
<reference evidence="3 4" key="1">
    <citation type="journal article" date="2013" name="Proc. Natl. Acad. Sci. U.S.A.">
        <title>Fine-scale variation in meiotic recombination in Mimulus inferred from population shotgun sequencing.</title>
        <authorList>
            <person name="Hellsten U."/>
            <person name="Wright K.M."/>
            <person name="Jenkins J."/>
            <person name="Shu S."/>
            <person name="Yuan Y."/>
            <person name="Wessler S.R."/>
            <person name="Schmutz J."/>
            <person name="Willis J.H."/>
            <person name="Rokhsar D.S."/>
        </authorList>
    </citation>
    <scope>NUCLEOTIDE SEQUENCE [LARGE SCALE GENOMIC DNA]</scope>
    <source>
        <strain evidence="4">cv. DUN x IM62</strain>
    </source>
</reference>
<keyword evidence="4" id="KW-1185">Reference proteome</keyword>
<dbReference type="EMBL" id="KI630900">
    <property type="protein sequence ID" value="EYU31752.1"/>
    <property type="molecule type" value="Genomic_DNA"/>
</dbReference>
<sequence>MQATDWCISRPNAPQDKLQAFIEYGCGIVDCSVIQPGGPCYDPNTVVSHANYVLDLIYYVQDSCDPALGMITTVDPSYGDCKY</sequence>
<feature type="domain" description="X8" evidence="2">
    <location>
        <begin position="5"/>
        <end position="83"/>
    </location>
</feature>
<gene>
    <name evidence="3" type="ORF">MIMGU_mgv1a025549mg</name>
</gene>